<dbReference type="GO" id="GO:0000340">
    <property type="term" value="F:RNA 7-methylguanosine cap binding"/>
    <property type="evidence" value="ECO:0007669"/>
    <property type="project" value="TreeGrafter"/>
</dbReference>
<evidence type="ECO:0000313" key="4">
    <source>
        <dbReference type="Proteomes" id="UP001152747"/>
    </source>
</evidence>
<dbReference type="PANTHER" id="PTHR11960:SF69">
    <property type="entry name" value="EUKARYOTIC TRANSLATION INITIATION FACTOR 4E-3"/>
    <property type="match status" value="1"/>
</dbReference>
<evidence type="ECO:0000256" key="1">
    <source>
        <dbReference type="ARBA" id="ARBA00032656"/>
    </source>
</evidence>
<protein>
    <recommendedName>
        <fullName evidence="1">eIF-4F 25 kDa subunit</fullName>
    </recommendedName>
</protein>
<comment type="similarity">
    <text evidence="2">Belongs to the eukaryotic initiation factor 4E family.</text>
</comment>
<dbReference type="InterPro" id="IPR001040">
    <property type="entry name" value="TIF_eIF_4E"/>
</dbReference>
<dbReference type="GO" id="GO:0003743">
    <property type="term" value="F:translation initiation factor activity"/>
    <property type="evidence" value="ECO:0007669"/>
    <property type="project" value="UniProtKB-KW"/>
</dbReference>
<name>A0A9P1N8T1_9PELO</name>
<organism evidence="3 4">
    <name type="scientific">Caenorhabditis angaria</name>
    <dbReference type="NCBI Taxonomy" id="860376"/>
    <lineage>
        <taxon>Eukaryota</taxon>
        <taxon>Metazoa</taxon>
        <taxon>Ecdysozoa</taxon>
        <taxon>Nematoda</taxon>
        <taxon>Chromadorea</taxon>
        <taxon>Rhabditida</taxon>
        <taxon>Rhabditina</taxon>
        <taxon>Rhabditomorpha</taxon>
        <taxon>Rhabditoidea</taxon>
        <taxon>Rhabditidae</taxon>
        <taxon>Peloderinae</taxon>
        <taxon>Caenorhabditis</taxon>
    </lineage>
</organism>
<reference evidence="3" key="1">
    <citation type="submission" date="2022-11" db="EMBL/GenBank/DDBJ databases">
        <authorList>
            <person name="Kikuchi T."/>
        </authorList>
    </citation>
    <scope>NUCLEOTIDE SEQUENCE</scope>
    <source>
        <strain evidence="3">PS1010</strain>
    </source>
</reference>
<dbReference type="EMBL" id="CANHGI010000006">
    <property type="protein sequence ID" value="CAI5453969.1"/>
    <property type="molecule type" value="Genomic_DNA"/>
</dbReference>
<accession>A0A9P1N8T1</accession>
<sequence length="223" mass="26202">MQSGCDLRMSQMMAMYEPELHPLKNEWALWHLEKEESKEWVDCLKVIREIETSEDYWLMFHNVASPGNLKNGSDYCFFKKGVIPMWEDKHNKFGGRWLIEIGEKKTPQETTQHINFHWYKMLFAMVTDKFGEYGKNICGAVVNIRQENNKISLWTCDGKNDDANLKIGGILKTELSIPDSAIMKYQLHENFLIGIKYYARPRLFIPPRERFSYSASQCFSPKL</sequence>
<evidence type="ECO:0000313" key="3">
    <source>
        <dbReference type="EMBL" id="CAI5453969.1"/>
    </source>
</evidence>
<dbReference type="AlphaFoldDB" id="A0A9P1N8T1"/>
<dbReference type="InterPro" id="IPR023398">
    <property type="entry name" value="TIF_eIF4e-like"/>
</dbReference>
<dbReference type="PANTHER" id="PTHR11960">
    <property type="entry name" value="EUKARYOTIC TRANSLATION INITIATION FACTOR 4E RELATED"/>
    <property type="match status" value="1"/>
</dbReference>
<dbReference type="Pfam" id="PF01652">
    <property type="entry name" value="IF4E"/>
    <property type="match status" value="1"/>
</dbReference>
<keyword evidence="2" id="KW-0648">Protein biosynthesis</keyword>
<dbReference type="GO" id="GO:0016281">
    <property type="term" value="C:eukaryotic translation initiation factor 4F complex"/>
    <property type="evidence" value="ECO:0007669"/>
    <property type="project" value="TreeGrafter"/>
</dbReference>
<comment type="caution">
    <text evidence="3">The sequence shown here is derived from an EMBL/GenBank/DDBJ whole genome shotgun (WGS) entry which is preliminary data.</text>
</comment>
<dbReference type="Proteomes" id="UP001152747">
    <property type="component" value="Unassembled WGS sequence"/>
</dbReference>
<dbReference type="Gene3D" id="3.30.760.10">
    <property type="entry name" value="RNA Cap, Translation Initiation Factor Eif4e"/>
    <property type="match status" value="1"/>
</dbReference>
<proteinExistence type="inferred from homology"/>
<evidence type="ECO:0000256" key="2">
    <source>
        <dbReference type="RuleBase" id="RU004374"/>
    </source>
</evidence>
<gene>
    <name evidence="3" type="ORF">CAMP_LOCUS16606</name>
</gene>
<dbReference type="PROSITE" id="PS00813">
    <property type="entry name" value="IF4E"/>
    <property type="match status" value="1"/>
</dbReference>
<keyword evidence="2" id="KW-0396">Initiation factor</keyword>
<keyword evidence="2" id="KW-0694">RNA-binding</keyword>
<dbReference type="OrthoDB" id="590761at2759"/>
<dbReference type="InterPro" id="IPR019770">
    <property type="entry name" value="TIF_eIF_4E_CS"/>
</dbReference>
<dbReference type="SUPFAM" id="SSF55418">
    <property type="entry name" value="eIF4e-like"/>
    <property type="match status" value="1"/>
</dbReference>
<keyword evidence="4" id="KW-1185">Reference proteome</keyword>